<dbReference type="UniPathway" id="UPA00299"/>
<dbReference type="NCBIfam" id="TIGR00685">
    <property type="entry name" value="T6PP"/>
    <property type="match status" value="1"/>
</dbReference>
<dbReference type="InterPro" id="IPR044651">
    <property type="entry name" value="OTSB-like"/>
</dbReference>
<dbReference type="InterPro" id="IPR036412">
    <property type="entry name" value="HAD-like_sf"/>
</dbReference>
<dbReference type="AlphaFoldDB" id="A0A1I1VT76"/>
<dbReference type="EC" id="3.1.3.12" evidence="4"/>
<dbReference type="SUPFAM" id="SSF56784">
    <property type="entry name" value="HAD-like"/>
    <property type="match status" value="1"/>
</dbReference>
<dbReference type="InterPro" id="IPR003337">
    <property type="entry name" value="Trehalose_PPase"/>
</dbReference>
<comment type="cofactor">
    <cofactor evidence="4">
        <name>Mg(2+)</name>
        <dbReference type="ChEBI" id="CHEBI:18420"/>
    </cofactor>
</comment>
<reference evidence="5 6" key="1">
    <citation type="submission" date="2016-10" db="EMBL/GenBank/DDBJ databases">
        <authorList>
            <person name="de Groot N.N."/>
        </authorList>
    </citation>
    <scope>NUCLEOTIDE SEQUENCE [LARGE SCALE GENOMIC DNA]</scope>
    <source>
        <strain evidence="5 6">DSM 19012</strain>
    </source>
</reference>
<dbReference type="Proteomes" id="UP000181976">
    <property type="component" value="Unassembled WGS sequence"/>
</dbReference>
<dbReference type="Gene3D" id="3.40.50.1000">
    <property type="entry name" value="HAD superfamily/HAD-like"/>
    <property type="match status" value="1"/>
</dbReference>
<dbReference type="PANTHER" id="PTHR43768">
    <property type="entry name" value="TREHALOSE 6-PHOSPHATE PHOSPHATASE"/>
    <property type="match status" value="1"/>
</dbReference>
<evidence type="ECO:0000256" key="1">
    <source>
        <dbReference type="ARBA" id="ARBA00005199"/>
    </source>
</evidence>
<proteinExistence type="inferred from homology"/>
<dbReference type="NCBIfam" id="TIGR01484">
    <property type="entry name" value="HAD-SF-IIB"/>
    <property type="match status" value="1"/>
</dbReference>
<dbReference type="InterPro" id="IPR023214">
    <property type="entry name" value="HAD_sf"/>
</dbReference>
<protein>
    <recommendedName>
        <fullName evidence="4">Trehalose 6-phosphate phosphatase</fullName>
        <ecNumber evidence="4">3.1.3.12</ecNumber>
    </recommendedName>
</protein>
<evidence type="ECO:0000256" key="4">
    <source>
        <dbReference type="RuleBase" id="RU361117"/>
    </source>
</evidence>
<sequence>MTTKNPKPIFSEDSDFFSITAQKKPVFFFDYDGTLTPIVSKPELALLSQEMKELLNQLSQKFTVAIVTGRDLADIKKLVELEHLIYSGSHGFQISGPEGLNLEHEKGIALLPQLDRIEKELIEIQKKYPGTQVDRKRYAVGLHYRNAKEGDIENILLDFEDVLKKHPAFKKGTGKKIVEVKPNIDWHKGKAVLWILEKLGLKENTSVIPIYIGDDDTDEDAFEALEKNGDGIGIMVSHNGNPTHASYSLQNVEEVKQLLKKIMTLY</sequence>
<dbReference type="eggNOG" id="COG1877">
    <property type="taxonomic scope" value="Bacteria"/>
</dbReference>
<dbReference type="FunCoup" id="A0A1I1VT76">
    <property type="interactions" value="56"/>
</dbReference>
<dbReference type="OrthoDB" id="9797743at2"/>
<comment type="function">
    <text evidence="4">Removes the phosphate from trehalose 6-phosphate to produce free trehalose.</text>
</comment>
<evidence type="ECO:0000256" key="3">
    <source>
        <dbReference type="ARBA" id="ARBA00022801"/>
    </source>
</evidence>
<dbReference type="GO" id="GO:0004805">
    <property type="term" value="F:trehalose-phosphatase activity"/>
    <property type="evidence" value="ECO:0007669"/>
    <property type="project" value="UniProtKB-EC"/>
</dbReference>
<dbReference type="InParanoid" id="A0A1I1VT76"/>
<gene>
    <name evidence="5" type="ORF">SAMN05444380_10361</name>
</gene>
<dbReference type="PANTHER" id="PTHR43768:SF3">
    <property type="entry name" value="TREHALOSE 6-PHOSPHATE PHOSPHATASE"/>
    <property type="match status" value="1"/>
</dbReference>
<keyword evidence="6" id="KW-1185">Reference proteome</keyword>
<dbReference type="RefSeq" id="WP_010526794.1">
    <property type="nucleotide sequence ID" value="NZ_AFSL01000019.1"/>
</dbReference>
<dbReference type="Pfam" id="PF02358">
    <property type="entry name" value="Trehalose_PPase"/>
    <property type="match status" value="1"/>
</dbReference>
<dbReference type="GO" id="GO:0046872">
    <property type="term" value="F:metal ion binding"/>
    <property type="evidence" value="ECO:0007669"/>
    <property type="project" value="UniProtKB-KW"/>
</dbReference>
<dbReference type="InterPro" id="IPR006379">
    <property type="entry name" value="HAD-SF_hydro_IIB"/>
</dbReference>
<evidence type="ECO:0000313" key="6">
    <source>
        <dbReference type="Proteomes" id="UP000181976"/>
    </source>
</evidence>
<keyword evidence="4" id="KW-0479">Metal-binding</keyword>
<keyword evidence="4" id="KW-0460">Magnesium</keyword>
<comment type="similarity">
    <text evidence="2 4">Belongs to the trehalose phosphatase family.</text>
</comment>
<dbReference type="EMBL" id="FONA01000003">
    <property type="protein sequence ID" value="SFD86292.1"/>
    <property type="molecule type" value="Genomic_DNA"/>
</dbReference>
<keyword evidence="3 4" id="KW-0378">Hydrolase</keyword>
<organism evidence="5 6">
    <name type="scientific">Thermophagus xiamenensis</name>
    <dbReference type="NCBI Taxonomy" id="385682"/>
    <lineage>
        <taxon>Bacteria</taxon>
        <taxon>Pseudomonadati</taxon>
        <taxon>Bacteroidota</taxon>
        <taxon>Bacteroidia</taxon>
        <taxon>Marinilabiliales</taxon>
        <taxon>Marinilabiliaceae</taxon>
        <taxon>Thermophagus</taxon>
    </lineage>
</organism>
<dbReference type="CDD" id="cd01627">
    <property type="entry name" value="HAD_TPP"/>
    <property type="match status" value="1"/>
</dbReference>
<name>A0A1I1VT76_9BACT</name>
<comment type="pathway">
    <text evidence="1 4">Glycan biosynthesis; trehalose biosynthesis.</text>
</comment>
<dbReference type="GO" id="GO:0005992">
    <property type="term" value="P:trehalose biosynthetic process"/>
    <property type="evidence" value="ECO:0007669"/>
    <property type="project" value="UniProtKB-UniPathway"/>
</dbReference>
<evidence type="ECO:0000313" key="5">
    <source>
        <dbReference type="EMBL" id="SFD86292.1"/>
    </source>
</evidence>
<accession>A0A1I1VT76</accession>
<evidence type="ECO:0000256" key="2">
    <source>
        <dbReference type="ARBA" id="ARBA00008770"/>
    </source>
</evidence>
<comment type="catalytic activity">
    <reaction evidence="4">
        <text>alpha,alpha-trehalose 6-phosphate + H2O = alpha,alpha-trehalose + phosphate</text>
        <dbReference type="Rhea" id="RHEA:23420"/>
        <dbReference type="ChEBI" id="CHEBI:15377"/>
        <dbReference type="ChEBI" id="CHEBI:16551"/>
        <dbReference type="ChEBI" id="CHEBI:43474"/>
        <dbReference type="ChEBI" id="CHEBI:58429"/>
        <dbReference type="EC" id="3.1.3.12"/>
    </reaction>
</comment>
<dbReference type="STRING" id="385682.SAMN05444380_10361"/>
<dbReference type="Gene3D" id="3.30.70.1020">
    <property type="entry name" value="Trehalose-6-phosphate phosphatase related protein, domain 2"/>
    <property type="match status" value="1"/>
</dbReference>